<evidence type="ECO:0000256" key="2">
    <source>
        <dbReference type="ARBA" id="ARBA00022679"/>
    </source>
</evidence>
<comment type="similarity">
    <text evidence="1">Belongs to the carbohydrate kinase PfkB family.</text>
</comment>
<evidence type="ECO:0000256" key="3">
    <source>
        <dbReference type="ARBA" id="ARBA00022777"/>
    </source>
</evidence>
<dbReference type="Pfam" id="PF00294">
    <property type="entry name" value="PfkB"/>
    <property type="match status" value="2"/>
</dbReference>
<organism evidence="5 6">
    <name type="scientific">Mesoterricola sediminis</name>
    <dbReference type="NCBI Taxonomy" id="2927980"/>
    <lineage>
        <taxon>Bacteria</taxon>
        <taxon>Pseudomonadati</taxon>
        <taxon>Acidobacteriota</taxon>
        <taxon>Holophagae</taxon>
        <taxon>Holophagales</taxon>
        <taxon>Holophagaceae</taxon>
        <taxon>Mesoterricola</taxon>
    </lineage>
</organism>
<protein>
    <recommendedName>
        <fullName evidence="4">Carbohydrate kinase PfkB domain-containing protein</fullName>
    </recommendedName>
</protein>
<evidence type="ECO:0000256" key="1">
    <source>
        <dbReference type="ARBA" id="ARBA00010688"/>
    </source>
</evidence>
<dbReference type="GO" id="GO:0016301">
    <property type="term" value="F:kinase activity"/>
    <property type="evidence" value="ECO:0007669"/>
    <property type="project" value="UniProtKB-KW"/>
</dbReference>
<feature type="domain" description="Carbohydrate kinase PfkB" evidence="4">
    <location>
        <begin position="177"/>
        <end position="278"/>
    </location>
</feature>
<dbReference type="PANTHER" id="PTHR43320:SF3">
    <property type="entry name" value="CARBOHYDRATE KINASE PFKB DOMAIN-CONTAINING PROTEIN"/>
    <property type="match status" value="1"/>
</dbReference>
<name>A0AA48GX89_9BACT</name>
<dbReference type="Gene3D" id="3.40.1190.20">
    <property type="match status" value="1"/>
</dbReference>
<gene>
    <name evidence="5" type="ORF">METESE_29120</name>
</gene>
<dbReference type="KEGG" id="msea:METESE_29120"/>
<dbReference type="InterPro" id="IPR011611">
    <property type="entry name" value="PfkB_dom"/>
</dbReference>
<keyword evidence="6" id="KW-1185">Reference proteome</keyword>
<dbReference type="InterPro" id="IPR002173">
    <property type="entry name" value="Carboh/pur_kinase_PfkB_CS"/>
</dbReference>
<reference evidence="5" key="1">
    <citation type="journal article" date="2023" name="Int. J. Syst. Evol. Microbiol.">
        <title>Mesoterricola silvestris gen. nov., sp. nov., Mesoterricola sediminis sp. nov., Geothrix oryzae sp. nov., Geothrix edaphica sp. nov., Geothrix rubra sp. nov., and Geothrix limicola sp. nov., six novel members of Acidobacteriota isolated from soils.</title>
        <authorList>
            <person name="Itoh H."/>
            <person name="Sugisawa Y."/>
            <person name="Mise K."/>
            <person name="Xu Z."/>
            <person name="Kuniyasu M."/>
            <person name="Ushijima N."/>
            <person name="Kawano K."/>
            <person name="Kobayashi E."/>
            <person name="Shiratori Y."/>
            <person name="Masuda Y."/>
            <person name="Senoo K."/>
        </authorList>
    </citation>
    <scope>NUCLEOTIDE SEQUENCE</scope>
    <source>
        <strain evidence="5">W786</strain>
    </source>
</reference>
<dbReference type="PANTHER" id="PTHR43320">
    <property type="entry name" value="SUGAR KINASE"/>
    <property type="match status" value="1"/>
</dbReference>
<keyword evidence="3" id="KW-0418">Kinase</keyword>
<dbReference type="Proteomes" id="UP001228113">
    <property type="component" value="Chromosome"/>
</dbReference>
<dbReference type="EMBL" id="AP027081">
    <property type="protein sequence ID" value="BDU77954.1"/>
    <property type="molecule type" value="Genomic_DNA"/>
</dbReference>
<evidence type="ECO:0000313" key="5">
    <source>
        <dbReference type="EMBL" id="BDU77954.1"/>
    </source>
</evidence>
<dbReference type="SUPFAM" id="SSF53613">
    <property type="entry name" value="Ribokinase-like"/>
    <property type="match status" value="1"/>
</dbReference>
<dbReference type="RefSeq" id="WP_316410483.1">
    <property type="nucleotide sequence ID" value="NZ_AP027081.1"/>
</dbReference>
<proteinExistence type="inferred from homology"/>
<dbReference type="InterPro" id="IPR052700">
    <property type="entry name" value="Carb_kinase_PfkB-like"/>
</dbReference>
<evidence type="ECO:0000313" key="6">
    <source>
        <dbReference type="Proteomes" id="UP001228113"/>
    </source>
</evidence>
<dbReference type="AlphaFoldDB" id="A0AA48GX89"/>
<keyword evidence="2" id="KW-0808">Transferase</keyword>
<accession>A0AA48GX89</accession>
<feature type="domain" description="Carbohydrate kinase PfkB" evidence="4">
    <location>
        <begin position="43"/>
        <end position="106"/>
    </location>
</feature>
<evidence type="ECO:0000259" key="4">
    <source>
        <dbReference type="Pfam" id="PF00294"/>
    </source>
</evidence>
<dbReference type="InterPro" id="IPR029056">
    <property type="entry name" value="Ribokinase-like"/>
</dbReference>
<sequence length="303" mass="32389">MGHPLDVVVIGCVGLDTNVYLPGRDIDFEVEANFTENLDCVGQAGGYASRGYARLGLRTGFIGHVGDDFAGRAIRETLAADGIDVRALAPDPGGTARSVNFMYGDGRRKNFYDCKRHADPDPALCRAVMAGARLAHVNIPDWARRLLPLAREAGLRIACDLQDVVDPADPYRRDFMEAADLLFFSGTNFPDPAPFMRRLAAQRPDRVVVCGRGAQGCAVATGREVRFFPAVDTGTPVLDTNGAGDALAVGFLTAYVLEGRSLEEAALRGQLGARHTCGLRATSDGLISRAQLEAAVARVRAKG</sequence>
<dbReference type="PROSITE" id="PS00584">
    <property type="entry name" value="PFKB_KINASES_2"/>
    <property type="match status" value="1"/>
</dbReference>